<dbReference type="InterPro" id="IPR017455">
    <property type="entry name" value="Znf_FYVE-rel"/>
</dbReference>
<evidence type="ECO:0000256" key="16">
    <source>
        <dbReference type="ARBA" id="ARBA00023288"/>
    </source>
</evidence>
<feature type="region of interest" description="Disordered" evidence="18">
    <location>
        <begin position="1"/>
        <end position="20"/>
    </location>
</feature>
<feature type="domain" description="RING-type" evidence="19">
    <location>
        <begin position="230"/>
        <end position="272"/>
    </location>
</feature>
<evidence type="ECO:0000256" key="6">
    <source>
        <dbReference type="ARBA" id="ARBA00012483"/>
    </source>
</evidence>
<evidence type="ECO:0000256" key="12">
    <source>
        <dbReference type="ARBA" id="ARBA00022786"/>
    </source>
</evidence>
<keyword evidence="12" id="KW-0833">Ubl conjugation pathway</keyword>
<dbReference type="AlphaFoldDB" id="A0AA91Q5P7"/>
<evidence type="ECO:0000259" key="20">
    <source>
        <dbReference type="PROSITE" id="PS50178"/>
    </source>
</evidence>
<evidence type="ECO:0000256" key="11">
    <source>
        <dbReference type="ARBA" id="ARBA00022771"/>
    </source>
</evidence>
<dbReference type="SMART" id="SM00184">
    <property type="entry name" value="RING"/>
    <property type="match status" value="1"/>
</dbReference>
<dbReference type="PANTHER" id="PTHR46661:SF4">
    <property type="entry name" value="RING-TYPE DOMAIN-CONTAINING PROTEIN"/>
    <property type="match status" value="1"/>
</dbReference>
<keyword evidence="14" id="KW-0472">Membrane</keyword>
<evidence type="ECO:0000256" key="3">
    <source>
        <dbReference type="ARBA" id="ARBA00004177"/>
    </source>
</evidence>
<comment type="subcellular location">
    <subcellularLocation>
        <location evidence="3">Endosome</location>
    </subcellularLocation>
    <subcellularLocation>
        <location evidence="4">Lysosome</location>
    </subcellularLocation>
    <subcellularLocation>
        <location evidence="2">Membrane</location>
        <topology evidence="2">Peripheral membrane protein</topology>
    </subcellularLocation>
</comment>
<comment type="catalytic activity">
    <reaction evidence="1">
        <text>S-ubiquitinyl-[E2 ubiquitin-conjugating enzyme]-L-cysteine + [acceptor protein]-L-lysine = [E2 ubiquitin-conjugating enzyme]-L-cysteine + N(6)-ubiquitinyl-[acceptor protein]-L-lysine.</text>
        <dbReference type="EC" id="2.3.2.27"/>
    </reaction>
</comment>
<keyword evidence="15" id="KW-0458">Lysosome</keyword>
<accession>A0AA91Q5P7</accession>
<evidence type="ECO:0000256" key="4">
    <source>
        <dbReference type="ARBA" id="ARBA00004371"/>
    </source>
</evidence>
<dbReference type="SMART" id="SM00064">
    <property type="entry name" value="FYVE"/>
    <property type="match status" value="1"/>
</dbReference>
<evidence type="ECO:0000256" key="1">
    <source>
        <dbReference type="ARBA" id="ARBA00000900"/>
    </source>
</evidence>
<dbReference type="PANTHER" id="PTHR46661">
    <property type="entry name" value="E3 UBIQUITIN-PROTEIN LIGASE ZNRF1-LIKE PROTEIN"/>
    <property type="match status" value="1"/>
</dbReference>
<dbReference type="InterPro" id="IPR011011">
    <property type="entry name" value="Znf_FYVE_PHD"/>
</dbReference>
<dbReference type="Pfam" id="PF01363">
    <property type="entry name" value="FYVE"/>
    <property type="match status" value="1"/>
</dbReference>
<keyword evidence="13" id="KW-0862">Zinc</keyword>
<evidence type="ECO:0000256" key="13">
    <source>
        <dbReference type="ARBA" id="ARBA00022833"/>
    </source>
</evidence>
<evidence type="ECO:0000256" key="9">
    <source>
        <dbReference type="ARBA" id="ARBA00022723"/>
    </source>
</evidence>
<keyword evidence="16" id="KW-0449">Lipoprotein</keyword>
<dbReference type="GO" id="GO:0032266">
    <property type="term" value="F:phosphatidylinositol-3-phosphate binding"/>
    <property type="evidence" value="ECO:0007669"/>
    <property type="project" value="UniProtKB-ARBA"/>
</dbReference>
<keyword evidence="8" id="KW-0519">Myristate</keyword>
<evidence type="ECO:0000313" key="22">
    <source>
        <dbReference type="Proteomes" id="UP000195602"/>
    </source>
</evidence>
<sequence length="276" mass="30735">MSDPSSSLAADEPTWQPDSSSLECSLCGSKFGLFNRRHHCRKCGKLICGSCSSQFIAFFPNSRIVRPSGPSRRTIVEEYHRMCDECADETRMIRQALEDRGTPERGPPTPTTRAAAIAKRVVQVATRPSDSASTLLVDADSSSDHNLCPICAKNLEALYEEQVSRDDLEDSNEAREAFKERHVSECLVESDFASELRSVAGSPLRNRMLVYKVPPIQPGESPGNDQDHECVICLEDICPGDKVGRLECLCVFHYKCIKDWFNRKGPGSCPVHFLHK</sequence>
<feature type="domain" description="FYVE-type" evidence="20">
    <location>
        <begin position="18"/>
        <end position="91"/>
    </location>
</feature>
<dbReference type="GO" id="GO:0005768">
    <property type="term" value="C:endosome"/>
    <property type="evidence" value="ECO:0007669"/>
    <property type="project" value="UniProtKB-SubCell"/>
</dbReference>
<evidence type="ECO:0000256" key="5">
    <source>
        <dbReference type="ARBA" id="ARBA00004906"/>
    </source>
</evidence>
<dbReference type="InterPro" id="IPR000306">
    <property type="entry name" value="Znf_FYVE"/>
</dbReference>
<keyword evidence="21" id="KW-0436">Ligase</keyword>
<dbReference type="EMBL" id="LYUB02000001">
    <property type="protein sequence ID" value="OVF11337.1"/>
    <property type="molecule type" value="Genomic_DNA"/>
</dbReference>
<dbReference type="GO" id="GO:0016020">
    <property type="term" value="C:membrane"/>
    <property type="evidence" value="ECO:0007669"/>
    <property type="project" value="UniProtKB-SubCell"/>
</dbReference>
<dbReference type="GO" id="GO:0061630">
    <property type="term" value="F:ubiquitin protein ligase activity"/>
    <property type="evidence" value="ECO:0007669"/>
    <property type="project" value="UniProtKB-EC"/>
</dbReference>
<dbReference type="InterPro" id="IPR001841">
    <property type="entry name" value="Znf_RING"/>
</dbReference>
<comment type="caution">
    <text evidence="21">The sequence shown here is derived from an EMBL/GenBank/DDBJ whole genome shotgun (WGS) entry which is preliminary data.</text>
</comment>
<evidence type="ECO:0000256" key="17">
    <source>
        <dbReference type="PROSITE-ProRule" id="PRU00175"/>
    </source>
</evidence>
<dbReference type="KEGG" id="clus:A9F13_01g08393"/>
<reference evidence="21 22" key="1">
    <citation type="submission" date="2017-04" db="EMBL/GenBank/DDBJ databases">
        <title>Draft genome of the yeast Clavispora lusitaniae type strain CBS 6936.</title>
        <authorList>
            <person name="Durrens P."/>
            <person name="Klopp C."/>
            <person name="Biteau N."/>
            <person name="Fitton-Ouhabi V."/>
            <person name="Dementhon K."/>
            <person name="Accoceberry I."/>
            <person name="Sherman D.J."/>
            <person name="Noel T."/>
        </authorList>
    </citation>
    <scope>NUCLEOTIDE SEQUENCE [LARGE SCALE GENOMIC DNA]</scope>
    <source>
        <strain evidence="21 22">CBS 6936</strain>
    </source>
</reference>
<name>A0AA91Q5P7_CLALS</name>
<comment type="pathway">
    <text evidence="5">Protein modification; protein ubiquitination.</text>
</comment>
<evidence type="ECO:0000256" key="10">
    <source>
        <dbReference type="ARBA" id="ARBA00022753"/>
    </source>
</evidence>
<dbReference type="GO" id="GO:0070936">
    <property type="term" value="P:protein K48-linked ubiquitination"/>
    <property type="evidence" value="ECO:0007669"/>
    <property type="project" value="TreeGrafter"/>
</dbReference>
<gene>
    <name evidence="21" type="ORF">A9F13_01g08393</name>
</gene>
<evidence type="ECO:0000313" key="21">
    <source>
        <dbReference type="EMBL" id="OVF11337.1"/>
    </source>
</evidence>
<keyword evidence="11 17" id="KW-0863">Zinc-finger</keyword>
<evidence type="ECO:0000256" key="15">
    <source>
        <dbReference type="ARBA" id="ARBA00023228"/>
    </source>
</evidence>
<organism evidence="21 22">
    <name type="scientific">Clavispora lusitaniae</name>
    <name type="common">Candida lusitaniae</name>
    <dbReference type="NCBI Taxonomy" id="36911"/>
    <lineage>
        <taxon>Eukaryota</taxon>
        <taxon>Fungi</taxon>
        <taxon>Dikarya</taxon>
        <taxon>Ascomycota</taxon>
        <taxon>Saccharomycotina</taxon>
        <taxon>Pichiomycetes</taxon>
        <taxon>Metschnikowiaceae</taxon>
        <taxon>Clavispora</taxon>
    </lineage>
</organism>
<evidence type="ECO:0000256" key="2">
    <source>
        <dbReference type="ARBA" id="ARBA00004170"/>
    </source>
</evidence>
<dbReference type="Gene3D" id="3.30.40.10">
    <property type="entry name" value="Zinc/RING finger domain, C3HC4 (zinc finger)"/>
    <property type="match status" value="2"/>
</dbReference>
<keyword evidence="7" id="KW-0808">Transferase</keyword>
<evidence type="ECO:0000259" key="19">
    <source>
        <dbReference type="PROSITE" id="PS50089"/>
    </source>
</evidence>
<keyword evidence="10" id="KW-0967">Endosome</keyword>
<proteinExistence type="predicted"/>
<evidence type="ECO:0000256" key="18">
    <source>
        <dbReference type="SAM" id="MobiDB-lite"/>
    </source>
</evidence>
<dbReference type="Proteomes" id="UP000195602">
    <property type="component" value="Unassembled WGS sequence"/>
</dbReference>
<dbReference type="GO" id="GO:0016874">
    <property type="term" value="F:ligase activity"/>
    <property type="evidence" value="ECO:0007669"/>
    <property type="project" value="UniProtKB-KW"/>
</dbReference>
<keyword evidence="9" id="KW-0479">Metal-binding</keyword>
<dbReference type="SUPFAM" id="SSF57850">
    <property type="entry name" value="RING/U-box"/>
    <property type="match status" value="1"/>
</dbReference>
<dbReference type="InterPro" id="IPR013083">
    <property type="entry name" value="Znf_RING/FYVE/PHD"/>
</dbReference>
<dbReference type="InterPro" id="IPR051878">
    <property type="entry name" value="ZNRF_ubiq-protein_ligase"/>
</dbReference>
<protein>
    <recommendedName>
        <fullName evidence="6">RING-type E3 ubiquitin transferase</fullName>
        <ecNumber evidence="6">2.3.2.27</ecNumber>
    </recommendedName>
</protein>
<dbReference type="GO" id="GO:0008270">
    <property type="term" value="F:zinc ion binding"/>
    <property type="evidence" value="ECO:0007669"/>
    <property type="project" value="UniProtKB-KW"/>
</dbReference>
<dbReference type="SUPFAM" id="SSF57903">
    <property type="entry name" value="FYVE/PHD zinc finger"/>
    <property type="match status" value="1"/>
</dbReference>
<dbReference type="PROSITE" id="PS50178">
    <property type="entry name" value="ZF_FYVE"/>
    <property type="match status" value="1"/>
</dbReference>
<evidence type="ECO:0000256" key="14">
    <source>
        <dbReference type="ARBA" id="ARBA00023136"/>
    </source>
</evidence>
<dbReference type="EC" id="2.3.2.27" evidence="6"/>
<dbReference type="Pfam" id="PF13639">
    <property type="entry name" value="zf-RING_2"/>
    <property type="match status" value="1"/>
</dbReference>
<evidence type="ECO:0000256" key="7">
    <source>
        <dbReference type="ARBA" id="ARBA00022679"/>
    </source>
</evidence>
<evidence type="ECO:0000256" key="8">
    <source>
        <dbReference type="ARBA" id="ARBA00022707"/>
    </source>
</evidence>
<dbReference type="PROSITE" id="PS50089">
    <property type="entry name" value="ZF_RING_2"/>
    <property type="match status" value="1"/>
</dbReference>
<dbReference type="GO" id="GO:0043161">
    <property type="term" value="P:proteasome-mediated ubiquitin-dependent protein catabolic process"/>
    <property type="evidence" value="ECO:0007669"/>
    <property type="project" value="TreeGrafter"/>
</dbReference>
<dbReference type="CDD" id="cd16489">
    <property type="entry name" value="mRING-CH-C4HC2H_ZNRF"/>
    <property type="match status" value="1"/>
</dbReference>